<dbReference type="InterPro" id="IPR052163">
    <property type="entry name" value="DGC-Regulatory_Protein"/>
</dbReference>
<evidence type="ECO:0000313" key="9">
    <source>
        <dbReference type="EMBL" id="WQH06316.1"/>
    </source>
</evidence>
<dbReference type="CDD" id="cd01949">
    <property type="entry name" value="GGDEF"/>
    <property type="match status" value="1"/>
</dbReference>
<dbReference type="Pfam" id="PF02743">
    <property type="entry name" value="dCache_1"/>
    <property type="match status" value="1"/>
</dbReference>
<dbReference type="InterPro" id="IPR033479">
    <property type="entry name" value="dCache_1"/>
</dbReference>
<name>A0ABZ0Y2R3_9BURK</name>
<evidence type="ECO:0000256" key="3">
    <source>
        <dbReference type="ARBA" id="ARBA00022692"/>
    </source>
</evidence>
<dbReference type="PROSITE" id="PS50885">
    <property type="entry name" value="HAMP"/>
    <property type="match status" value="1"/>
</dbReference>
<proteinExistence type="predicted"/>
<keyword evidence="9" id="KW-0548">Nucleotidyltransferase</keyword>
<dbReference type="NCBIfam" id="TIGR00254">
    <property type="entry name" value="GGDEF"/>
    <property type="match status" value="1"/>
</dbReference>
<organism evidence="9 10">
    <name type="scientific">Duganella zoogloeoides</name>
    <dbReference type="NCBI Taxonomy" id="75659"/>
    <lineage>
        <taxon>Bacteria</taxon>
        <taxon>Pseudomonadati</taxon>
        <taxon>Pseudomonadota</taxon>
        <taxon>Betaproteobacteria</taxon>
        <taxon>Burkholderiales</taxon>
        <taxon>Oxalobacteraceae</taxon>
        <taxon>Telluria group</taxon>
        <taxon>Duganella</taxon>
    </lineage>
</organism>
<evidence type="ECO:0000256" key="4">
    <source>
        <dbReference type="ARBA" id="ARBA00022989"/>
    </source>
</evidence>
<keyword evidence="10" id="KW-1185">Reference proteome</keyword>
<keyword evidence="4 6" id="KW-1133">Transmembrane helix</keyword>
<dbReference type="PANTHER" id="PTHR46663">
    <property type="entry name" value="DIGUANYLATE CYCLASE DGCT-RELATED"/>
    <property type="match status" value="1"/>
</dbReference>
<comment type="subcellular location">
    <subcellularLocation>
        <location evidence="1">Cell membrane</location>
        <topology evidence="1">Multi-pass membrane protein</topology>
    </subcellularLocation>
</comment>
<keyword evidence="9" id="KW-0808">Transferase</keyword>
<evidence type="ECO:0000259" key="8">
    <source>
        <dbReference type="PROSITE" id="PS50887"/>
    </source>
</evidence>
<keyword evidence="2" id="KW-1003">Cell membrane</keyword>
<evidence type="ECO:0000256" key="6">
    <source>
        <dbReference type="SAM" id="Phobius"/>
    </source>
</evidence>
<evidence type="ECO:0000313" key="10">
    <source>
        <dbReference type="Proteomes" id="UP001326110"/>
    </source>
</evidence>
<dbReference type="InterPro" id="IPR003660">
    <property type="entry name" value="HAMP_dom"/>
</dbReference>
<dbReference type="GeneID" id="43163993"/>
<dbReference type="Gene3D" id="3.30.70.270">
    <property type="match status" value="1"/>
</dbReference>
<dbReference type="CDD" id="cd12914">
    <property type="entry name" value="PDC1_DGC_like"/>
    <property type="match status" value="1"/>
</dbReference>
<keyword evidence="5 6" id="KW-0472">Membrane</keyword>
<dbReference type="InterPro" id="IPR029787">
    <property type="entry name" value="Nucleotide_cyclase"/>
</dbReference>
<dbReference type="EC" id="2.7.7.65" evidence="9"/>
<dbReference type="InterPro" id="IPR043128">
    <property type="entry name" value="Rev_trsase/Diguanyl_cyclase"/>
</dbReference>
<dbReference type="Gene3D" id="3.30.450.20">
    <property type="entry name" value="PAS domain"/>
    <property type="match status" value="1"/>
</dbReference>
<feature type="domain" description="HAMP" evidence="7">
    <location>
        <begin position="309"/>
        <end position="362"/>
    </location>
</feature>
<dbReference type="SMART" id="SM00267">
    <property type="entry name" value="GGDEF"/>
    <property type="match status" value="1"/>
</dbReference>
<dbReference type="PROSITE" id="PS50887">
    <property type="entry name" value="GGDEF"/>
    <property type="match status" value="1"/>
</dbReference>
<dbReference type="Pfam" id="PF00672">
    <property type="entry name" value="HAMP"/>
    <property type="match status" value="1"/>
</dbReference>
<evidence type="ECO:0000256" key="1">
    <source>
        <dbReference type="ARBA" id="ARBA00004651"/>
    </source>
</evidence>
<accession>A0ABZ0Y2R3</accession>
<keyword evidence="3 6" id="KW-0812">Transmembrane</keyword>
<dbReference type="Proteomes" id="UP001326110">
    <property type="component" value="Chromosome"/>
</dbReference>
<feature type="transmembrane region" description="Helical" evidence="6">
    <location>
        <begin position="287"/>
        <end position="307"/>
    </location>
</feature>
<evidence type="ECO:0000256" key="5">
    <source>
        <dbReference type="ARBA" id="ARBA00023136"/>
    </source>
</evidence>
<dbReference type="RefSeq" id="WP_019922289.1">
    <property type="nucleotide sequence ID" value="NZ_CP140152.1"/>
</dbReference>
<dbReference type="InterPro" id="IPR029151">
    <property type="entry name" value="Sensor-like_sf"/>
</dbReference>
<feature type="transmembrane region" description="Helical" evidence="6">
    <location>
        <begin position="15"/>
        <end position="38"/>
    </location>
</feature>
<protein>
    <submittedName>
        <fullName evidence="9">Diguanylate cyclase</fullName>
        <ecNumber evidence="9">2.7.7.65</ecNumber>
    </submittedName>
</protein>
<dbReference type="CDD" id="cd18774">
    <property type="entry name" value="PDC2_HK_sensor"/>
    <property type="match status" value="1"/>
</dbReference>
<sequence length="547" mass="59591">MRPLLPFFHSFKFKITATVAVMVFVAAIGVGRVSLVIFDVSMRQLLAAQEMAMLTSTAAFIENDLHSKRQALRLLAEERPGHRVGPDQIQALLEAHRSLRDDFYNVTAFDTKGKLIANLLDRRTIGKGNYAGRDYFRDTMASGAGLISAPFRSQLSGKPVVVITEPMLAEDGSIVAILVGAVDLVRPSFSGQMRELDAKTGGYLFIVAADGTIIHHPDRDFILRRQPDDTGAVIAAALASPDGWSDDVLDGGEPALLVHQRLRGVGWTVAVSRPLQRAFAPLTNVRLRVLAAITLITAFAALLGWIITTRLIRPLNRLRDHVVAIDSGTASLAVLETERQDEFGLLSRAFHAISQRRDQFEKDLQQIATTDALTGVHNRRLFDAFFPTALARGQRNGRRVGLAMLDLDKFKPVNDTHGHAVGDAVLVEFARRLTDSVRASDTVARLAGDEFVVVFELVESYNEAGEAGVLGQRIIDAMAPPFQIGALALPMTTSIGIALADIAHAQPAEVMQAADEALYRVKAQGRNGWLVHDLDKALSRPISRPAA</sequence>
<dbReference type="Gene3D" id="6.10.340.10">
    <property type="match status" value="1"/>
</dbReference>
<dbReference type="PANTHER" id="PTHR46663:SF2">
    <property type="entry name" value="GGDEF DOMAIN-CONTAINING PROTEIN"/>
    <property type="match status" value="1"/>
</dbReference>
<dbReference type="InterPro" id="IPR000160">
    <property type="entry name" value="GGDEF_dom"/>
</dbReference>
<feature type="domain" description="GGDEF" evidence="8">
    <location>
        <begin position="398"/>
        <end position="534"/>
    </location>
</feature>
<dbReference type="EMBL" id="CP140152">
    <property type="protein sequence ID" value="WQH06316.1"/>
    <property type="molecule type" value="Genomic_DNA"/>
</dbReference>
<dbReference type="Pfam" id="PF00990">
    <property type="entry name" value="GGDEF"/>
    <property type="match status" value="1"/>
</dbReference>
<dbReference type="GO" id="GO:0052621">
    <property type="term" value="F:diguanylate cyclase activity"/>
    <property type="evidence" value="ECO:0007669"/>
    <property type="project" value="UniProtKB-EC"/>
</dbReference>
<dbReference type="SUPFAM" id="SSF55073">
    <property type="entry name" value="Nucleotide cyclase"/>
    <property type="match status" value="1"/>
</dbReference>
<dbReference type="SUPFAM" id="SSF103190">
    <property type="entry name" value="Sensory domain-like"/>
    <property type="match status" value="1"/>
</dbReference>
<gene>
    <name evidence="9" type="ORF">SR858_08330</name>
</gene>
<evidence type="ECO:0000259" key="7">
    <source>
        <dbReference type="PROSITE" id="PS50885"/>
    </source>
</evidence>
<evidence type="ECO:0000256" key="2">
    <source>
        <dbReference type="ARBA" id="ARBA00022475"/>
    </source>
</evidence>
<reference evidence="9 10" key="1">
    <citation type="submission" date="2023-11" db="EMBL/GenBank/DDBJ databases">
        <title>MicrobeMod: A computational toolkit for identifying prokaryotic methylation and restriction-modification with nanopore sequencing.</title>
        <authorList>
            <person name="Crits-Christoph A."/>
            <person name="Kang S.C."/>
            <person name="Lee H."/>
            <person name="Ostrov N."/>
        </authorList>
    </citation>
    <scope>NUCLEOTIDE SEQUENCE [LARGE SCALE GENOMIC DNA]</scope>
    <source>
        <strain evidence="9 10">ATCC 25935</strain>
    </source>
</reference>
<dbReference type="SUPFAM" id="SSF158472">
    <property type="entry name" value="HAMP domain-like"/>
    <property type="match status" value="1"/>
</dbReference>